<evidence type="ECO:0000313" key="4">
    <source>
        <dbReference type="Proteomes" id="UP001634393"/>
    </source>
</evidence>
<evidence type="ECO:0000313" key="3">
    <source>
        <dbReference type="EMBL" id="KAL3843761.1"/>
    </source>
</evidence>
<comment type="caution">
    <text evidence="3">The sequence shown here is derived from an EMBL/GenBank/DDBJ whole genome shotgun (WGS) entry which is preliminary data.</text>
</comment>
<dbReference type="AlphaFoldDB" id="A0ABD3U4B6"/>
<feature type="domain" description="Peptidase C14 caspase" evidence="2">
    <location>
        <begin position="71"/>
        <end position="307"/>
    </location>
</feature>
<sequence length="698" mass="77451">MLLIGNSQDMVYSESSKEWNPEQDKIKTEPKGIRSSLRKRFAGSNNQYSLTGNAPIAISVNPSMPPPRGKRAFLCGVTYKKQKYELKGSIQDFKNMRDLLVEQFSFPVESILVLAEEEPYMPPTKKNIEDAFRWLMKGLQFGDSLVFYFSGHGRRQREFNGDEKDGFDETICPVDYERNGMILDNDINKAIVGPLTRGVKLHAIVDSCHSGTILDLPYVYNINTGKWDDNRPPSGANKATSGGKAICFSACEDYQQAADTSAYSPEKEMTGAMTCTLIKAIKEALSNNQRITYHGILDSIHESLKQPQKLGCFRSGISRVFNRKILQDPMLSSSEVFSISTEGCGMLSQVPIGAQSLRCPSCYRATQAQSDYNGYPQPGVNGNFNILPRAYAPNPGYVAQYRPYLPPNTNNIVYQVQPQLRPPAAHGCKRAVLCGINYKGLQQSLSGSINDVLCMRNLLVERFKFPNSSILLLTEEEDYNHIPTKKNIRAALRWLVQGCQSGDSLVFHYSGHGSQVKDIDGDEVDGYDEAILPLDYQVEGRILDDEINATIVRPLPKGAKLHAIIDTCFSGTLLDLPNVCKINRQGYFKWESHIIPNAAYKGTSGGRAISISACDDHQNSGDTTAFTGTATGALTYSFVQTLKQGPRLTYGHLLMVMHERIGDARQGVGLNSNESHLSQEPLLSCSEKFDIHSKRLSI</sequence>
<dbReference type="Proteomes" id="UP001634393">
    <property type="component" value="Unassembled WGS sequence"/>
</dbReference>
<dbReference type="PANTHER" id="PTHR48104:SF17">
    <property type="entry name" value="METACASPASE-3"/>
    <property type="match status" value="1"/>
</dbReference>
<evidence type="ECO:0000256" key="1">
    <source>
        <dbReference type="ARBA" id="ARBA00009005"/>
    </source>
</evidence>
<reference evidence="3 4" key="1">
    <citation type="submission" date="2024-12" db="EMBL/GenBank/DDBJ databases">
        <title>The unique morphological basis and parallel evolutionary history of personate flowers in Penstemon.</title>
        <authorList>
            <person name="Depatie T.H."/>
            <person name="Wessinger C.A."/>
        </authorList>
    </citation>
    <scope>NUCLEOTIDE SEQUENCE [LARGE SCALE GENOMIC DNA]</scope>
    <source>
        <strain evidence="3">WTNN_2</strain>
        <tissue evidence="3">Leaf</tissue>
    </source>
</reference>
<name>A0ABD3U4B6_9LAMI</name>
<gene>
    <name evidence="3" type="ORF">ACJIZ3_001164</name>
</gene>
<keyword evidence="4" id="KW-1185">Reference proteome</keyword>
<feature type="domain" description="Peptidase C14 caspase" evidence="2">
    <location>
        <begin position="429"/>
        <end position="685"/>
    </location>
</feature>
<proteinExistence type="inferred from homology"/>
<dbReference type="PANTHER" id="PTHR48104">
    <property type="entry name" value="METACASPASE-4"/>
    <property type="match status" value="1"/>
</dbReference>
<dbReference type="InterPro" id="IPR050452">
    <property type="entry name" value="Metacaspase"/>
</dbReference>
<accession>A0ABD3U4B6</accession>
<organism evidence="3 4">
    <name type="scientific">Penstemon smallii</name>
    <dbReference type="NCBI Taxonomy" id="265156"/>
    <lineage>
        <taxon>Eukaryota</taxon>
        <taxon>Viridiplantae</taxon>
        <taxon>Streptophyta</taxon>
        <taxon>Embryophyta</taxon>
        <taxon>Tracheophyta</taxon>
        <taxon>Spermatophyta</taxon>
        <taxon>Magnoliopsida</taxon>
        <taxon>eudicotyledons</taxon>
        <taxon>Gunneridae</taxon>
        <taxon>Pentapetalae</taxon>
        <taxon>asterids</taxon>
        <taxon>lamiids</taxon>
        <taxon>Lamiales</taxon>
        <taxon>Plantaginaceae</taxon>
        <taxon>Cheloneae</taxon>
        <taxon>Penstemon</taxon>
    </lineage>
</organism>
<comment type="similarity">
    <text evidence="1">Belongs to the peptidase C14B family.</text>
</comment>
<dbReference type="EMBL" id="JBJXBP010000002">
    <property type="protein sequence ID" value="KAL3843761.1"/>
    <property type="molecule type" value="Genomic_DNA"/>
</dbReference>
<evidence type="ECO:0000259" key="2">
    <source>
        <dbReference type="Pfam" id="PF00656"/>
    </source>
</evidence>
<dbReference type="InterPro" id="IPR011600">
    <property type="entry name" value="Pept_C14_caspase"/>
</dbReference>
<dbReference type="Pfam" id="PF00656">
    <property type="entry name" value="Peptidase_C14"/>
    <property type="match status" value="2"/>
</dbReference>
<dbReference type="Gene3D" id="3.40.50.12660">
    <property type="match status" value="2"/>
</dbReference>
<protein>
    <recommendedName>
        <fullName evidence="2">Peptidase C14 caspase domain-containing protein</fullName>
    </recommendedName>
</protein>